<evidence type="ECO:0000313" key="1">
    <source>
        <dbReference type="EMBL" id="ONI43000.1"/>
    </source>
</evidence>
<keyword evidence="2" id="KW-1185">Reference proteome</keyword>
<gene>
    <name evidence="1" type="ORF">AN396_00115</name>
</gene>
<comment type="caution">
    <text evidence="1">The sequence shown here is derived from an EMBL/GenBank/DDBJ whole genome shotgun (WGS) entry which is preliminary data.</text>
</comment>
<name>A0ACC8XH01_9FIRM</name>
<dbReference type="Proteomes" id="UP000188605">
    <property type="component" value="Unassembled WGS sequence"/>
</dbReference>
<sequence>MPKVSIIVPIYNVSKYLERSIISIQNQTLKDIEIILINDGSTDNSLDICKRYTKYDDRIRLIDKPNGGVSSARNIGLEIATGDYIGFVDPDDWIDKNMYLKMYKQITKYDADICLCDHYEVNITGKNIQRNEINRVVLEKQQIINEIILPMLSPRYTKPYEYIKISRPMWSGLYKATLLRDNKVKFDKGLIKAQDVLFNLNAHIVANKVTYLNKPLYYYLKRDESTTNKYHKNINHIGKIYQNRIKKFYFDNELDKFGNRFDTILFNARLVKIINEFKNPNTSLINKLKFCRASFKKIEPIVDKLDVKNAKFKHKILFSVIKLRLYFVLYLYYKFKDNL</sequence>
<proteinExistence type="predicted"/>
<accession>A0ACC8XH01</accession>
<protein>
    <submittedName>
        <fullName evidence="1">Uncharacterized protein</fullName>
    </submittedName>
</protein>
<reference evidence="1" key="1">
    <citation type="submission" date="2016-08" db="EMBL/GenBank/DDBJ databases">
        <authorList>
            <person name="Ngugi D.K."/>
            <person name="Miyake S."/>
            <person name="Stingl U."/>
        </authorList>
    </citation>
    <scope>NUCLEOTIDE SEQUENCE</scope>
    <source>
        <strain evidence="1">SCG-B11WGA-EpuloA1</strain>
    </source>
</reference>
<evidence type="ECO:0000313" key="2">
    <source>
        <dbReference type="Proteomes" id="UP000188605"/>
    </source>
</evidence>
<dbReference type="EMBL" id="LJDB01000001">
    <property type="protein sequence ID" value="ONI43000.1"/>
    <property type="molecule type" value="Genomic_DNA"/>
</dbReference>
<organism evidence="1 2">
    <name type="scientific">Candidatus Epulonipiscium fishelsonii</name>
    <dbReference type="NCBI Taxonomy" id="77094"/>
    <lineage>
        <taxon>Bacteria</taxon>
        <taxon>Bacillati</taxon>
        <taxon>Bacillota</taxon>
        <taxon>Clostridia</taxon>
        <taxon>Lachnospirales</taxon>
        <taxon>Lachnospiraceae</taxon>
        <taxon>Candidatus Epulonipiscium</taxon>
    </lineage>
</organism>